<evidence type="ECO:0000313" key="1">
    <source>
        <dbReference type="EMBL" id="URL60152.1"/>
    </source>
</evidence>
<keyword evidence="2" id="KW-1185">Reference proteome</keyword>
<gene>
    <name evidence="1" type="ORF">IM816_08780</name>
</gene>
<sequence length="133" mass="15129">MTMNSSDFPLVWMNFSHQPGHDAQKDFDEFEANLKRGESFVILSDSSPSEDHEHTPEEKKLVSLWMKKHKLQLRTLVLAMIVVEPSQAKRVAYKAMSAMFAKFWGYPMILAASREQAIDMARELLSTGAVSPQ</sequence>
<organism evidence="1 2">
    <name type="scientific">Luteibacter flocculans</name>
    <dbReference type="NCBI Taxonomy" id="2780091"/>
    <lineage>
        <taxon>Bacteria</taxon>
        <taxon>Pseudomonadati</taxon>
        <taxon>Pseudomonadota</taxon>
        <taxon>Gammaproteobacteria</taxon>
        <taxon>Lysobacterales</taxon>
        <taxon>Rhodanobacteraceae</taxon>
        <taxon>Luteibacter</taxon>
    </lineage>
</organism>
<protein>
    <submittedName>
        <fullName evidence="1">Uncharacterized protein</fullName>
    </submittedName>
</protein>
<accession>A0ABY4T5H1</accession>
<proteinExistence type="predicted"/>
<evidence type="ECO:0000313" key="2">
    <source>
        <dbReference type="Proteomes" id="UP001056681"/>
    </source>
</evidence>
<reference evidence="1" key="1">
    <citation type="submission" date="2020-10" db="EMBL/GenBank/DDBJ databases">
        <title>Whole-genome sequence of Luteibacter sp. EIF3.</title>
        <authorList>
            <person name="Friedrich I."/>
            <person name="Hertel R."/>
            <person name="Daniel R."/>
        </authorList>
    </citation>
    <scope>NUCLEOTIDE SEQUENCE</scope>
    <source>
        <strain evidence="1">EIF3</strain>
    </source>
</reference>
<dbReference type="RefSeq" id="WP_072320923.1">
    <property type="nucleotide sequence ID" value="NZ_CP063231.1"/>
</dbReference>
<dbReference type="EMBL" id="CP063231">
    <property type="protein sequence ID" value="URL60152.1"/>
    <property type="molecule type" value="Genomic_DNA"/>
</dbReference>
<name>A0ABY4T5H1_9GAMM</name>
<dbReference type="Proteomes" id="UP001056681">
    <property type="component" value="Chromosome"/>
</dbReference>